<evidence type="ECO:0000256" key="4">
    <source>
        <dbReference type="ARBA" id="ARBA00023002"/>
    </source>
</evidence>
<dbReference type="RefSeq" id="XP_038809720.1">
    <property type="nucleotide sequence ID" value="XM_038953930.1"/>
</dbReference>
<comment type="similarity">
    <text evidence="2 8">Belongs to the cytochrome P450 family.</text>
</comment>
<dbReference type="PROSITE" id="PS00086">
    <property type="entry name" value="CYTOCHROME_P450"/>
    <property type="match status" value="1"/>
</dbReference>
<dbReference type="PRINTS" id="PR00463">
    <property type="entry name" value="EP450I"/>
</dbReference>
<keyword evidence="10" id="KW-1185">Reference proteome</keyword>
<keyword evidence="7 8" id="KW-0503">Monooxygenase</keyword>
<gene>
    <name evidence="9" type="ORF">EAE98_006307</name>
</gene>
<dbReference type="InterPro" id="IPR050121">
    <property type="entry name" value="Cytochrome_P450_monoxygenase"/>
</dbReference>
<dbReference type="Pfam" id="PF00067">
    <property type="entry name" value="p450"/>
    <property type="match status" value="1"/>
</dbReference>
<dbReference type="SUPFAM" id="SSF48264">
    <property type="entry name" value="Cytochrome P450"/>
    <property type="match status" value="1"/>
</dbReference>
<comment type="cofactor">
    <cofactor evidence="1">
        <name>heme</name>
        <dbReference type="ChEBI" id="CHEBI:30413"/>
    </cofactor>
</comment>
<protein>
    <recommendedName>
        <fullName evidence="11">Cytochrome P450</fullName>
    </recommendedName>
</protein>
<evidence type="ECO:0000256" key="1">
    <source>
        <dbReference type="ARBA" id="ARBA00001971"/>
    </source>
</evidence>
<evidence type="ECO:0000313" key="9">
    <source>
        <dbReference type="EMBL" id="KAF7926923.1"/>
    </source>
</evidence>
<keyword evidence="5 8" id="KW-0408">Iron</keyword>
<dbReference type="Gene3D" id="1.10.630.10">
    <property type="entry name" value="Cytochrome P450"/>
    <property type="match status" value="1"/>
</dbReference>
<keyword evidence="3 8" id="KW-0479">Metal-binding</keyword>
<dbReference type="PANTHER" id="PTHR24305:SF157">
    <property type="entry name" value="N-ACETYLTRYPTOPHAN 6-HYDROXYLASE IVOC-RELATED"/>
    <property type="match status" value="1"/>
</dbReference>
<evidence type="ECO:0000256" key="7">
    <source>
        <dbReference type="ARBA" id="ARBA00023033"/>
    </source>
</evidence>
<sequence length="520" mass="58627">MAFAQLLGTTVILSLIVTIVEAIRRLYFHSLAHIPGPKLAALTWWYEFYFDVIQPGQYVFKIQELHKQYGPIVRITPDELHIQDVGFLDTVYAPSTSPRDKYEYQLRTLRIPGGVGTTARYDLHRKRRAALSPFFSKRNVLHLEPLINKKVEHLCQMIEKHVKEDTPTNLSDLFFAFSNDVVTNFLFAHQVDVLSDETQAAVLRHNSCQLLMGININKHLPWIPDFLESLPLSISKPIMPPGLVDMHALFDRVRTELTSIMSAKLSEVSSEKFLGPRKKESVFASVLDSAILPPPEKALLRLQQEGSLSALAGTESPAQTLKIIFYHLLKNPAIIKKLRAELDTAETSTSWATLEHLPYLSAVIEEGNRLSFGVTARTARIAHEQLTYTPSSHVKSTINKGKSYKIPAGTPISITTLSAHTAETVFPDPFVFDPERWLGDEGRERRKYQMAFGKGGRICIGIELARAELYLVTAALITRFDMKLFETDESDVAFIHDYQVAMPKMDSKGVRVTVKTLTRV</sequence>
<keyword evidence="4 8" id="KW-0560">Oxidoreductase</keyword>
<dbReference type="GeneID" id="62233081"/>
<accession>A0ABQ7IKW3</accession>
<evidence type="ECO:0008006" key="11">
    <source>
        <dbReference type="Google" id="ProtNLM"/>
    </source>
</evidence>
<evidence type="ECO:0000313" key="10">
    <source>
        <dbReference type="Proteomes" id="UP000783213"/>
    </source>
</evidence>
<evidence type="ECO:0000256" key="2">
    <source>
        <dbReference type="ARBA" id="ARBA00010617"/>
    </source>
</evidence>
<keyword evidence="8" id="KW-0349">Heme</keyword>
<reference evidence="9 10" key="1">
    <citation type="journal article" date="2020" name="Genome Biol. Evol.">
        <title>Comparative genomics of Sclerotiniaceae.</title>
        <authorList>
            <person name="Valero Jimenez C.A."/>
            <person name="Steentjes M."/>
            <person name="Scholten O.E."/>
            <person name="Van Kan J.A.L."/>
        </authorList>
    </citation>
    <scope>NUCLEOTIDE SEQUENCE [LARGE SCALE GENOMIC DNA]</scope>
    <source>
        <strain evidence="9 10">B1</strain>
    </source>
</reference>
<dbReference type="EMBL" id="RCSX01000013">
    <property type="protein sequence ID" value="KAF7926923.1"/>
    <property type="molecule type" value="Genomic_DNA"/>
</dbReference>
<evidence type="ECO:0000256" key="5">
    <source>
        <dbReference type="ARBA" id="ARBA00023004"/>
    </source>
</evidence>
<evidence type="ECO:0000256" key="6">
    <source>
        <dbReference type="ARBA" id="ARBA00023026"/>
    </source>
</evidence>
<dbReference type="InterPro" id="IPR036396">
    <property type="entry name" value="Cyt_P450_sf"/>
</dbReference>
<dbReference type="InterPro" id="IPR002401">
    <property type="entry name" value="Cyt_P450_E_grp-I"/>
</dbReference>
<dbReference type="PANTHER" id="PTHR24305">
    <property type="entry name" value="CYTOCHROME P450"/>
    <property type="match status" value="1"/>
</dbReference>
<evidence type="ECO:0000256" key="8">
    <source>
        <dbReference type="RuleBase" id="RU000461"/>
    </source>
</evidence>
<evidence type="ECO:0000256" key="3">
    <source>
        <dbReference type="ARBA" id="ARBA00022723"/>
    </source>
</evidence>
<dbReference type="InterPro" id="IPR001128">
    <property type="entry name" value="Cyt_P450"/>
</dbReference>
<dbReference type="InterPro" id="IPR017972">
    <property type="entry name" value="Cyt_P450_CS"/>
</dbReference>
<name>A0ABQ7IKW3_9HELO</name>
<dbReference type="CDD" id="cd11062">
    <property type="entry name" value="CYP58-like"/>
    <property type="match status" value="1"/>
</dbReference>
<organism evidence="9 10">
    <name type="scientific">Botrytis deweyae</name>
    <dbReference type="NCBI Taxonomy" id="2478750"/>
    <lineage>
        <taxon>Eukaryota</taxon>
        <taxon>Fungi</taxon>
        <taxon>Dikarya</taxon>
        <taxon>Ascomycota</taxon>
        <taxon>Pezizomycotina</taxon>
        <taxon>Leotiomycetes</taxon>
        <taxon>Helotiales</taxon>
        <taxon>Sclerotiniaceae</taxon>
        <taxon>Botrytis</taxon>
    </lineage>
</organism>
<comment type="caution">
    <text evidence="9">The sequence shown here is derived from an EMBL/GenBank/DDBJ whole genome shotgun (WGS) entry which is preliminary data.</text>
</comment>
<proteinExistence type="inferred from homology"/>
<dbReference type="Proteomes" id="UP000783213">
    <property type="component" value="Unassembled WGS sequence"/>
</dbReference>
<keyword evidence="6" id="KW-0843">Virulence</keyword>